<organism evidence="2 3">
    <name type="scientific">Rhodococcus rhodnii</name>
    <dbReference type="NCBI Taxonomy" id="38312"/>
    <lineage>
        <taxon>Bacteria</taxon>
        <taxon>Bacillati</taxon>
        <taxon>Actinomycetota</taxon>
        <taxon>Actinomycetes</taxon>
        <taxon>Mycobacteriales</taxon>
        <taxon>Nocardiaceae</taxon>
        <taxon>Rhodococcus</taxon>
    </lineage>
</organism>
<feature type="region of interest" description="Disordered" evidence="1">
    <location>
        <begin position="51"/>
        <end position="72"/>
    </location>
</feature>
<accession>A0A6P2CM46</accession>
<reference evidence="2 3" key="1">
    <citation type="submission" date="2018-07" db="EMBL/GenBank/DDBJ databases">
        <title>Genome sequence of Rhodococcus rhodnii ATCC 35071 from Rhodnius prolixus.</title>
        <authorList>
            <person name="Patel V."/>
            <person name="Vogel K.J."/>
        </authorList>
    </citation>
    <scope>NUCLEOTIDE SEQUENCE [LARGE SCALE GENOMIC DNA]</scope>
    <source>
        <strain evidence="2 3">ATCC 35071</strain>
    </source>
</reference>
<dbReference type="AlphaFoldDB" id="A0A6P2CM46"/>
<dbReference type="Proteomes" id="UP000471120">
    <property type="component" value="Unassembled WGS sequence"/>
</dbReference>
<gene>
    <name evidence="2" type="ORF">DW322_21245</name>
</gene>
<sequence length="162" mass="18330">MTNSNRKVTSLEAWKITGVHHVTIDKAGAVLGVRADENGLFDERDLRAAVGARRNRRRASQRPKHGPHWLSPAGQEAMRANVRELDERPVRLTLEKSTEDSWHILGLGLPATIWRLDLPHGLTWGLTHQVYANPDTAPIARYGRSPQEIFDAVQRAWYADRD</sequence>
<evidence type="ECO:0000313" key="2">
    <source>
        <dbReference type="EMBL" id="TXG92226.1"/>
    </source>
</evidence>
<name>A0A6P2CM46_9NOCA</name>
<protein>
    <submittedName>
        <fullName evidence="2">Uncharacterized protein</fullName>
    </submittedName>
</protein>
<feature type="compositionally biased region" description="Basic residues" evidence="1">
    <location>
        <begin position="53"/>
        <end position="67"/>
    </location>
</feature>
<evidence type="ECO:0000256" key="1">
    <source>
        <dbReference type="SAM" id="MobiDB-lite"/>
    </source>
</evidence>
<dbReference type="RefSeq" id="WP_010836908.1">
    <property type="nucleotide sequence ID" value="NZ_QRCM01000001.1"/>
</dbReference>
<dbReference type="EMBL" id="QRCM01000001">
    <property type="protein sequence ID" value="TXG92226.1"/>
    <property type="molecule type" value="Genomic_DNA"/>
</dbReference>
<proteinExistence type="predicted"/>
<comment type="caution">
    <text evidence="2">The sequence shown here is derived from an EMBL/GenBank/DDBJ whole genome shotgun (WGS) entry which is preliminary data.</text>
</comment>
<evidence type="ECO:0000313" key="3">
    <source>
        <dbReference type="Proteomes" id="UP000471120"/>
    </source>
</evidence>